<accession>A0A6G9HLR2</accession>
<dbReference type="Gene3D" id="3.30.300.20">
    <property type="match status" value="1"/>
</dbReference>
<dbReference type="AlphaFoldDB" id="A0A6G9HLR2"/>
<geneLocation type="plasmid" evidence="1">
    <name>pK195_KPC</name>
</geneLocation>
<name>A0A6G9HLR2_KLEPN</name>
<dbReference type="InterPro" id="IPR015946">
    <property type="entry name" value="KH_dom-like_a/b"/>
</dbReference>
<dbReference type="Pfam" id="PF02566">
    <property type="entry name" value="OsmC"/>
    <property type="match status" value="1"/>
</dbReference>
<dbReference type="PANTHER" id="PTHR35368">
    <property type="entry name" value="HYDROPEROXIDE REDUCTASE"/>
    <property type="match status" value="1"/>
</dbReference>
<dbReference type="InterPro" id="IPR036102">
    <property type="entry name" value="OsmC/Ohrsf"/>
</dbReference>
<evidence type="ECO:0008006" key="2">
    <source>
        <dbReference type="Google" id="ProtNLM"/>
    </source>
</evidence>
<dbReference type="InterPro" id="IPR052924">
    <property type="entry name" value="OsmC/Ohr_hydroprdx_reductase"/>
</dbReference>
<dbReference type="SUPFAM" id="SSF82784">
    <property type="entry name" value="OsmC-like"/>
    <property type="match status" value="1"/>
</dbReference>
<keyword evidence="1" id="KW-0614">Plasmid</keyword>
<dbReference type="EMBL" id="MK312242">
    <property type="protein sequence ID" value="QIQ11136.1"/>
    <property type="molecule type" value="Genomic_DNA"/>
</dbReference>
<protein>
    <recommendedName>
        <fullName evidence="2">OsmC family protein</fullName>
    </recommendedName>
</protein>
<proteinExistence type="predicted"/>
<evidence type="ECO:0000313" key="1">
    <source>
        <dbReference type="EMBL" id="QIQ11136.1"/>
    </source>
</evidence>
<dbReference type="InterPro" id="IPR003718">
    <property type="entry name" value="OsmC/Ohr_fam"/>
</dbReference>
<reference evidence="1" key="1">
    <citation type="submission" date="2018-12" db="EMBL/GenBank/DDBJ databases">
        <authorList>
            <person name="Feng Y."/>
        </authorList>
    </citation>
    <scope>NUCLEOTIDE SEQUENCE</scope>
    <source>
        <strain evidence="1">K195</strain>
        <plasmid evidence="1">pK195_KPC</plasmid>
    </source>
</reference>
<dbReference type="PANTHER" id="PTHR35368:SF1">
    <property type="entry name" value="HYDROPEROXIDE REDUCTASE"/>
    <property type="match status" value="1"/>
</dbReference>
<sequence>MVGIDCTSYTFYQEITGAIMSTTVKPSADAAAIHNTREAVRSQPGLGNLTFQMKARSSGGLTVRTETGATIQNGVIDNSRAGKFSNIGDEPAGLLGTDTGMSPTEYIMQALAGCYTATLTMMAAEKGIDLDGIELDLNFDINLNGFLGLDSNVRKGAKSIRVDVHLTSKTASREELEALVSEMQKNSPIHDTLANPVEMITRLA</sequence>
<organism evidence="1">
    <name type="scientific">Klebsiella pneumoniae</name>
    <dbReference type="NCBI Taxonomy" id="573"/>
    <lineage>
        <taxon>Bacteria</taxon>
        <taxon>Pseudomonadati</taxon>
        <taxon>Pseudomonadota</taxon>
        <taxon>Gammaproteobacteria</taxon>
        <taxon>Enterobacterales</taxon>
        <taxon>Enterobacteriaceae</taxon>
        <taxon>Klebsiella/Raoultella group</taxon>
        <taxon>Klebsiella</taxon>
        <taxon>Klebsiella pneumoniae complex</taxon>
    </lineage>
</organism>